<dbReference type="SMART" id="SM00468">
    <property type="entry name" value="PreSET"/>
    <property type="match status" value="1"/>
</dbReference>
<dbReference type="GO" id="GO:0005694">
    <property type="term" value="C:chromosome"/>
    <property type="evidence" value="ECO:0007669"/>
    <property type="project" value="UniProtKB-SubCell"/>
</dbReference>
<feature type="region of interest" description="Disordered" evidence="8">
    <location>
        <begin position="416"/>
        <end position="451"/>
    </location>
</feature>
<evidence type="ECO:0000259" key="9">
    <source>
        <dbReference type="PROSITE" id="PS50280"/>
    </source>
</evidence>
<dbReference type="EMBL" id="LN891171">
    <property type="protein sequence ID" value="CUS07855.1"/>
    <property type="molecule type" value="Genomic_DNA"/>
</dbReference>
<keyword evidence="6" id="KW-0479">Metal-binding</keyword>
<dbReference type="Pfam" id="PF05033">
    <property type="entry name" value="Pre-SET"/>
    <property type="match status" value="1"/>
</dbReference>
<keyword evidence="7" id="KW-0862">Zinc</keyword>
<dbReference type="InterPro" id="IPR001214">
    <property type="entry name" value="SET_dom"/>
</dbReference>
<feature type="region of interest" description="Disordered" evidence="8">
    <location>
        <begin position="339"/>
        <end position="391"/>
    </location>
</feature>
<evidence type="ECO:0000256" key="6">
    <source>
        <dbReference type="ARBA" id="ARBA00022723"/>
    </source>
</evidence>
<evidence type="ECO:0000256" key="8">
    <source>
        <dbReference type="SAM" id="MobiDB-lite"/>
    </source>
</evidence>
<organism evidence="11 12">
    <name type="scientific">Tuber aestivum</name>
    <name type="common">summer truffle</name>
    <dbReference type="NCBI Taxonomy" id="59557"/>
    <lineage>
        <taxon>Eukaryota</taxon>
        <taxon>Fungi</taxon>
        <taxon>Dikarya</taxon>
        <taxon>Ascomycota</taxon>
        <taxon>Pezizomycotina</taxon>
        <taxon>Pezizomycetes</taxon>
        <taxon>Pezizales</taxon>
        <taxon>Tuberaceae</taxon>
        <taxon>Tuber</taxon>
    </lineage>
</organism>
<dbReference type="PROSITE" id="PS50867">
    <property type="entry name" value="PRE_SET"/>
    <property type="match status" value="1"/>
</dbReference>
<evidence type="ECO:0000256" key="7">
    <source>
        <dbReference type="ARBA" id="ARBA00022833"/>
    </source>
</evidence>
<keyword evidence="4" id="KW-0808">Transferase</keyword>
<dbReference type="Gene3D" id="2.170.270.10">
    <property type="entry name" value="SET domain"/>
    <property type="match status" value="2"/>
</dbReference>
<accession>A0A292PMD5</accession>
<dbReference type="GO" id="GO:0032259">
    <property type="term" value="P:methylation"/>
    <property type="evidence" value="ECO:0007669"/>
    <property type="project" value="UniProtKB-KW"/>
</dbReference>
<gene>
    <name evidence="11" type="ORF">GSTUAT00008059001</name>
</gene>
<dbReference type="SMART" id="SM00317">
    <property type="entry name" value="SET"/>
    <property type="match status" value="1"/>
</dbReference>
<evidence type="ECO:0008006" key="13">
    <source>
        <dbReference type="Google" id="ProtNLM"/>
    </source>
</evidence>
<protein>
    <recommendedName>
        <fullName evidence="13">SET domain-containing protein</fullName>
    </recommendedName>
</protein>
<keyword evidence="3" id="KW-0489">Methyltransferase</keyword>
<proteinExistence type="predicted"/>
<dbReference type="PANTHER" id="PTHR46223">
    <property type="entry name" value="HISTONE-LYSINE N-METHYLTRANSFERASE SUV39H"/>
    <property type="match status" value="1"/>
</dbReference>
<evidence type="ECO:0000313" key="12">
    <source>
        <dbReference type="Proteomes" id="UP001412239"/>
    </source>
</evidence>
<dbReference type="PROSITE" id="PS50280">
    <property type="entry name" value="SET"/>
    <property type="match status" value="1"/>
</dbReference>
<feature type="compositionally biased region" description="Basic and acidic residues" evidence="8">
    <location>
        <begin position="116"/>
        <end position="125"/>
    </location>
</feature>
<keyword evidence="5" id="KW-0949">S-adenosyl-L-methionine</keyword>
<dbReference type="GO" id="GO:0042054">
    <property type="term" value="F:histone methyltransferase activity"/>
    <property type="evidence" value="ECO:0007669"/>
    <property type="project" value="InterPro"/>
</dbReference>
<feature type="compositionally biased region" description="Basic residues" evidence="8">
    <location>
        <begin position="354"/>
        <end position="372"/>
    </location>
</feature>
<feature type="compositionally biased region" description="Basic residues" evidence="8">
    <location>
        <begin position="101"/>
        <end position="115"/>
    </location>
</feature>
<dbReference type="AlphaFoldDB" id="A0A292PMD5"/>
<dbReference type="SUPFAM" id="SSF82199">
    <property type="entry name" value="SET domain"/>
    <property type="match status" value="1"/>
</dbReference>
<keyword evidence="2" id="KW-0158">Chromosome</keyword>
<evidence type="ECO:0000256" key="4">
    <source>
        <dbReference type="ARBA" id="ARBA00022679"/>
    </source>
</evidence>
<evidence type="ECO:0000259" key="10">
    <source>
        <dbReference type="PROSITE" id="PS50867"/>
    </source>
</evidence>
<evidence type="ECO:0000256" key="1">
    <source>
        <dbReference type="ARBA" id="ARBA00004286"/>
    </source>
</evidence>
<feature type="domain" description="SET" evidence="9">
    <location>
        <begin position="256"/>
        <end position="512"/>
    </location>
</feature>
<dbReference type="Pfam" id="PF00856">
    <property type="entry name" value="SET"/>
    <property type="match status" value="1"/>
</dbReference>
<evidence type="ECO:0000256" key="3">
    <source>
        <dbReference type="ARBA" id="ARBA00022603"/>
    </source>
</evidence>
<name>A0A292PMD5_9PEZI</name>
<feature type="region of interest" description="Disordered" evidence="8">
    <location>
        <begin position="100"/>
        <end position="125"/>
    </location>
</feature>
<keyword evidence="12" id="KW-1185">Reference proteome</keyword>
<dbReference type="GO" id="GO:0008270">
    <property type="term" value="F:zinc ion binding"/>
    <property type="evidence" value="ECO:0007669"/>
    <property type="project" value="InterPro"/>
</dbReference>
<evidence type="ECO:0000256" key="5">
    <source>
        <dbReference type="ARBA" id="ARBA00022691"/>
    </source>
</evidence>
<dbReference type="PANTHER" id="PTHR46223:SF3">
    <property type="entry name" value="HISTONE-LYSINE N-METHYLTRANSFERASE SET-23"/>
    <property type="match status" value="1"/>
</dbReference>
<reference evidence="11" key="1">
    <citation type="submission" date="2015-10" db="EMBL/GenBank/DDBJ databases">
        <authorList>
            <person name="Regsiter A."/>
            <person name="william w."/>
        </authorList>
    </citation>
    <scope>NUCLEOTIDE SEQUENCE</scope>
    <source>
        <strain evidence="11">Montdore</strain>
    </source>
</reference>
<dbReference type="InterPro" id="IPR007728">
    <property type="entry name" value="Pre-SET_dom"/>
</dbReference>
<dbReference type="InterPro" id="IPR050973">
    <property type="entry name" value="H3K9_Histone-Lys_N-MTase"/>
</dbReference>
<sequence length="557" mass="62215">MNSSLPTFGPEPTGSQSLCSTKLLAISADGQEITTRYYSEEPDRFITAIEPIANFASIRGLIGGELQKELGRKGDSGFGQAESNLSVKDMIQEGKTEAFRSGKKGGYHTRSSNRVKAKEEEGLGRNENTEEYQSYVAMLKLVPGPPITLKNTVNDTPSPDPSFKFISESKLDEGISEPDAGFMAGCDCPGGCKPDTCSCNYDYRGLSLEWLEDSGFAYDENGRVTRPNNIGITECNMLCKCSIECQNRVIQRGRTVKLEIFMTRECGWGLRTLEPILKGTYIDSYLGLVITRAEAERREAGYRQSGLSYLFDLDFFEKSMNCGMEKTLEALEIIENPETPDLESAEAQPAAPLQKKRRRTTYFRGSRKRRTRGPYTAGNGRGKQNKKEVEELSEYEEIGEYGVKRGKALYETEEFGESSRAASHNRPIKQKSEVSSGYKLERSASTTPEDYRLRSYSLDSKDMGNVTRFSNHSCDPNLDIYSVVTGSHEIFTLALFANRDIAAGSELTFSYSGNAGLERAKEKQKLLKSRKNKKGGEDTELFRCRCGTRKCVGFYWN</sequence>
<feature type="domain" description="Pre-SET" evidence="10">
    <location>
        <begin position="184"/>
        <end position="253"/>
    </location>
</feature>
<evidence type="ECO:0000256" key="2">
    <source>
        <dbReference type="ARBA" id="ARBA00022454"/>
    </source>
</evidence>
<dbReference type="Proteomes" id="UP001412239">
    <property type="component" value="Unassembled WGS sequence"/>
</dbReference>
<evidence type="ECO:0000313" key="11">
    <source>
        <dbReference type="EMBL" id="CUS07855.1"/>
    </source>
</evidence>
<comment type="subcellular location">
    <subcellularLocation>
        <location evidence="1">Chromosome</location>
    </subcellularLocation>
</comment>
<dbReference type="GO" id="GO:0005634">
    <property type="term" value="C:nucleus"/>
    <property type="evidence" value="ECO:0007669"/>
    <property type="project" value="InterPro"/>
</dbReference>
<dbReference type="InterPro" id="IPR046341">
    <property type="entry name" value="SET_dom_sf"/>
</dbReference>